<evidence type="ECO:0000256" key="6">
    <source>
        <dbReference type="ARBA" id="ARBA00022833"/>
    </source>
</evidence>
<feature type="domain" description="RING-type" evidence="8">
    <location>
        <begin position="110"/>
        <end position="352"/>
    </location>
</feature>
<dbReference type="InterPro" id="IPR016088">
    <property type="entry name" value="Chalcone_isomerase_3-sand"/>
</dbReference>
<dbReference type="PROSITE" id="PS51873">
    <property type="entry name" value="TRIAD"/>
    <property type="match status" value="1"/>
</dbReference>
<feature type="region of interest" description="Disordered" evidence="7">
    <location>
        <begin position="357"/>
        <end position="384"/>
    </location>
</feature>
<evidence type="ECO:0000259" key="8">
    <source>
        <dbReference type="PROSITE" id="PS51873"/>
    </source>
</evidence>
<evidence type="ECO:0000256" key="3">
    <source>
        <dbReference type="ARBA" id="ARBA00022737"/>
    </source>
</evidence>
<dbReference type="SUPFAM" id="SSF54626">
    <property type="entry name" value="Chalcone isomerase"/>
    <property type="match status" value="1"/>
</dbReference>
<protein>
    <recommendedName>
        <fullName evidence="8">RING-type domain-containing protein</fullName>
    </recommendedName>
</protein>
<dbReference type="InterPro" id="IPR036298">
    <property type="entry name" value="Chalcone_isomerase_sf"/>
</dbReference>
<dbReference type="VEuPathDB" id="FungiDB:PADG_00531"/>
<keyword evidence="3" id="KW-0677">Repeat</keyword>
<dbReference type="VEuPathDB" id="FungiDB:PABG_02130"/>
<keyword evidence="6" id="KW-0862">Zinc</keyword>
<dbReference type="PANTHER" id="PTHR47284:SF3">
    <property type="entry name" value="FATTY-ACID-BINDING PROTEIN 2"/>
    <property type="match status" value="1"/>
</dbReference>
<keyword evidence="4" id="KW-0863">Zinc-finger</keyword>
<dbReference type="Pfam" id="PF16035">
    <property type="entry name" value="Chalcone_2"/>
    <property type="match status" value="1"/>
</dbReference>
<feature type="compositionally biased region" description="Pro residues" evidence="7">
    <location>
        <begin position="243"/>
        <end position="255"/>
    </location>
</feature>
<feature type="region of interest" description="Disordered" evidence="7">
    <location>
        <begin position="1"/>
        <end position="20"/>
    </location>
</feature>
<dbReference type="GO" id="GO:0016872">
    <property type="term" value="F:intramolecular lyase activity"/>
    <property type="evidence" value="ECO:0007669"/>
    <property type="project" value="InterPro"/>
</dbReference>
<dbReference type="Gene3D" id="1.20.120.1750">
    <property type="match status" value="1"/>
</dbReference>
<evidence type="ECO:0000256" key="4">
    <source>
        <dbReference type="ARBA" id="ARBA00022771"/>
    </source>
</evidence>
<dbReference type="Proteomes" id="UP000242814">
    <property type="component" value="Unassembled WGS sequence"/>
</dbReference>
<dbReference type="Gene3D" id="3.50.70.10">
    <property type="match status" value="1"/>
</dbReference>
<keyword evidence="1" id="KW-0808">Transferase</keyword>
<dbReference type="InterPro" id="IPR016087">
    <property type="entry name" value="Chalcone_isomerase"/>
</dbReference>
<evidence type="ECO:0000256" key="1">
    <source>
        <dbReference type="ARBA" id="ARBA00022679"/>
    </source>
</evidence>
<evidence type="ECO:0000313" key="9">
    <source>
        <dbReference type="EMBL" id="ODH20391.1"/>
    </source>
</evidence>
<reference evidence="9 10" key="1">
    <citation type="submission" date="2016-06" db="EMBL/GenBank/DDBJ databases">
        <authorList>
            <person name="Kjaerup R.B."/>
            <person name="Dalgaard T.S."/>
            <person name="Juul-Madsen H.R."/>
        </authorList>
    </citation>
    <scope>NUCLEOTIDE SEQUENCE [LARGE SCALE GENOMIC DNA]</scope>
    <source>
        <strain evidence="9 10">Pb300</strain>
    </source>
</reference>
<feature type="compositionally biased region" description="Acidic residues" evidence="7">
    <location>
        <begin position="357"/>
        <end position="370"/>
    </location>
</feature>
<feature type="region of interest" description="Disordered" evidence="7">
    <location>
        <begin position="227"/>
        <end position="257"/>
    </location>
</feature>
<organism evidence="9 10">
    <name type="scientific">Paracoccidioides brasiliensis</name>
    <dbReference type="NCBI Taxonomy" id="121759"/>
    <lineage>
        <taxon>Eukaryota</taxon>
        <taxon>Fungi</taxon>
        <taxon>Dikarya</taxon>
        <taxon>Ascomycota</taxon>
        <taxon>Pezizomycotina</taxon>
        <taxon>Eurotiomycetes</taxon>
        <taxon>Eurotiomycetidae</taxon>
        <taxon>Onygenales</taxon>
        <taxon>Ajellomycetaceae</taxon>
        <taxon>Paracoccidioides</taxon>
    </lineage>
</organism>
<feature type="region of interest" description="Disordered" evidence="7">
    <location>
        <begin position="647"/>
        <end position="677"/>
    </location>
</feature>
<evidence type="ECO:0000256" key="2">
    <source>
        <dbReference type="ARBA" id="ARBA00022723"/>
    </source>
</evidence>
<comment type="caution">
    <text evidence="9">The sequence shown here is derived from an EMBL/GenBank/DDBJ whole genome shotgun (WGS) entry which is preliminary data.</text>
</comment>
<evidence type="ECO:0000256" key="7">
    <source>
        <dbReference type="SAM" id="MobiDB-lite"/>
    </source>
</evidence>
<feature type="compositionally biased region" description="Basic and acidic residues" evidence="7">
    <location>
        <begin position="9"/>
        <end position="19"/>
    </location>
</feature>
<dbReference type="InterPro" id="IPR044066">
    <property type="entry name" value="TRIAD_supradom"/>
</dbReference>
<dbReference type="PANTHER" id="PTHR47284">
    <property type="entry name" value="FATTY-ACID-BINDING PROTEIN 2"/>
    <property type="match status" value="1"/>
</dbReference>
<dbReference type="GO" id="GO:0016740">
    <property type="term" value="F:transferase activity"/>
    <property type="evidence" value="ECO:0007669"/>
    <property type="project" value="UniProtKB-KW"/>
</dbReference>
<dbReference type="VEuPathDB" id="FungiDB:PADG_00530"/>
<keyword evidence="2" id="KW-0479">Metal-binding</keyword>
<dbReference type="VEuPathDB" id="FungiDB:PABG_02129"/>
<sequence>MGCSNSTHVGEESDADRRATKTLNPSTASTLLPNFHSETLEAPSQTGLSMEYQLAVTAVTDAYIEETREFEMTLMEITNEIFTEQYGDPNVAAFYYVPEGTAVPEEKMEPAKECRVCFQAVSVYASLLYPCKRCTEFTCSDCLRKMFTTACVDESRMPPRGCCGPLNIGVAVSVLTSEEILRFKAKHEEWSTANRVYCPVPTCSAFIPYRLFPPDYRPTALKLAKPEVKENPPSTLSPAQLQTPPPTPPSLPSSPRPQHASISCPECAIEICCACKQMAHLGALCPEDAGELDPELAKLLKQWKVKRCPKCRGAVRRMYGCSHIACRCGDQWCWHCTQPIEWCHKYGCIDNISEDDDDDSYDDDGDDENEYETRNQGEGEAAPAIRDLDRGGRYRWNDRDHDFGEEPVLHHYDPFDCYHRWTKAETSDVNDRQNYACERCWRDIAPRQFTYPEVAELMEQGFILEKPIVDGENHEISNLRLFLCNRCMLMLCDDCQVANTAEKVARRQWERVNNYKKTSIDLQLGLLYNTPPPTGPIPNMNIPSSSIHVPFRRTAYQCLRQTQLSSRMPLHGVQRQHQHQYQQCRLLSAKSTPSMSRFTVNPQRRASAQISANSVQRCKRTIVVCLAGIVASGLGMYAVIASSELDKNVPNDKKAPSTPSQSDRGSNMGRIIKLDGPSGLEENPTTIVVDGVEQVPTGNSTIPNFPKSIKLPDSSSQHIDRRVGDALPSNSQTEEYTLIGLGIRTVSFLSIQVYVVGLYIAKSDIAALQQLMVRRAATPVSVSAVNESAVPATSLISTERETLKQMLLDPEQGEEVWNQILRENGIRTALRIVPTRNTDFLHLRDGWVRAITARAQSANAYAKALAAKQGSGMPAGAEVVSEFADESFGNAINEFKTLFGGGVRKNVPKGQILYLLRNKVGGLESMFDTGSGKPMVWLGEVKDERVSRLLWVGYLAGKKVASEGARKSIVDGIMQIVERPVGTVAQRIA</sequence>
<dbReference type="GO" id="GO:0008270">
    <property type="term" value="F:zinc ion binding"/>
    <property type="evidence" value="ECO:0007669"/>
    <property type="project" value="UniProtKB-KW"/>
</dbReference>
<proteinExistence type="predicted"/>
<dbReference type="SUPFAM" id="SSF57850">
    <property type="entry name" value="RING/U-box"/>
    <property type="match status" value="1"/>
</dbReference>
<accession>A0A1D2J8Z8</accession>
<gene>
    <name evidence="9" type="ORF">ACO22_05902</name>
</gene>
<keyword evidence="5" id="KW-0833">Ubl conjugation pathway</keyword>
<evidence type="ECO:0000256" key="5">
    <source>
        <dbReference type="ARBA" id="ARBA00022786"/>
    </source>
</evidence>
<name>A0A1D2J8Z8_PARBR</name>
<dbReference type="AlphaFoldDB" id="A0A1D2J8Z8"/>
<evidence type="ECO:0000313" key="10">
    <source>
        <dbReference type="Proteomes" id="UP000242814"/>
    </source>
</evidence>
<dbReference type="EMBL" id="LZYO01000283">
    <property type="protein sequence ID" value="ODH20391.1"/>
    <property type="molecule type" value="Genomic_DNA"/>
</dbReference>